<keyword evidence="1" id="KW-0645">Protease</keyword>
<dbReference type="Pfam" id="PF14223">
    <property type="entry name" value="Retrotran_gag_2"/>
    <property type="match status" value="1"/>
</dbReference>
<keyword evidence="1" id="KW-0378">Hydrolase</keyword>
<evidence type="ECO:0000259" key="2">
    <source>
        <dbReference type="Pfam" id="PF07727"/>
    </source>
</evidence>
<keyword evidence="1" id="KW-0064">Aspartyl protease</keyword>
<name>A0A438HHG6_VITVI</name>
<gene>
    <name evidence="5" type="primary">RE1_1723</name>
    <name evidence="5" type="ORF">CK203_042117</name>
</gene>
<dbReference type="AlphaFoldDB" id="A0A438HHG6"/>
<dbReference type="Pfam" id="PF13976">
    <property type="entry name" value="gag_pre-integrs"/>
    <property type="match status" value="1"/>
</dbReference>
<organism evidence="5 6">
    <name type="scientific">Vitis vinifera</name>
    <name type="common">Grape</name>
    <dbReference type="NCBI Taxonomy" id="29760"/>
    <lineage>
        <taxon>Eukaryota</taxon>
        <taxon>Viridiplantae</taxon>
        <taxon>Streptophyta</taxon>
        <taxon>Embryophyta</taxon>
        <taxon>Tracheophyta</taxon>
        <taxon>Spermatophyta</taxon>
        <taxon>Magnoliopsida</taxon>
        <taxon>eudicotyledons</taxon>
        <taxon>Gunneridae</taxon>
        <taxon>Pentapetalae</taxon>
        <taxon>rosids</taxon>
        <taxon>Vitales</taxon>
        <taxon>Vitaceae</taxon>
        <taxon>Viteae</taxon>
        <taxon>Vitis</taxon>
    </lineage>
</organism>
<sequence>MTSKASLNALAPPVFDGINYNVWAVRMEAYLDASDLWEAVSEEYEVPPLSDNPTMAQIKLHNERRQRKLKAKASLFTVVSSTIFTKIMTLKTANEIWNFLKKEYEGNERVKGHVERIHKSQQQQGEVKAVVKELQEEQLFVVSCFATSSSQKTWLIDSGCINHMTYDQGLFKELDKTITSKVRVGNGAYLPVKGKGTVAIEGHTGREVFIVQMKGKSFALDWMQEEQAAIHKEESNTMLWNRRLGYFHHTALLFMKKNDLGEGLPKLEVKPPTCVACQYGKQTRLPFPQNKGMKKLQLIKKWMDAMKEELKMIENNQTWELVDKLTHKRAIGVKWVYRTKLNSDGSINKHKARLVFKGYAQMFRVDFSETFAPVARLDTIRMLLVLATQKGWNIHQMDVKSTFLNGYLEEEIFVKQPEGFIVQEIEEKLYLLKKECMVCDETLVVSLYVDDLLVTGSSMEQIDNFKKEMKDVFEMTDLGRMTFFLGMEMEECNPSATPMNENEKFCKKDGAAKGDERLYKTIIGCLMYLTATRPDIMNTVSLLSRYMHCASEIHFQAAKRIVRYVKGTIDYGLRFCQVKNFNLHGYSDSDWAGCVDDMRSTSGYCFSFGSAIFSWCSKKKEVIAQSTAEAKYVVATAAMNQALWIRKLTADLFMEQKESTQILVDNQAAISIANNPVFHGKTKHFKLKLYFLREVQKEGEIQLVYCKTESQNVDILTKLLPKARYEFLRQRLGVCSSKDKEC</sequence>
<dbReference type="EMBL" id="QGNW01000222">
    <property type="protein sequence ID" value="RVW83884.1"/>
    <property type="molecule type" value="Genomic_DNA"/>
</dbReference>
<comment type="caution">
    <text evidence="5">The sequence shown here is derived from an EMBL/GenBank/DDBJ whole genome shotgun (WGS) entry which is preliminary data.</text>
</comment>
<protein>
    <submittedName>
        <fullName evidence="5">Retrovirus-related Pol polyprotein from transposon RE1</fullName>
    </submittedName>
</protein>
<dbReference type="PANTHER" id="PTHR11439:SF503">
    <property type="entry name" value="CYSTEINE-RICH RLK (RECEPTOR-LIKE PROTEIN KINASE) 8"/>
    <property type="match status" value="1"/>
</dbReference>
<evidence type="ECO:0000313" key="6">
    <source>
        <dbReference type="Proteomes" id="UP000288805"/>
    </source>
</evidence>
<dbReference type="InterPro" id="IPR013103">
    <property type="entry name" value="RVT_2"/>
</dbReference>
<reference evidence="5 6" key="1">
    <citation type="journal article" date="2018" name="PLoS Genet.">
        <title>Population sequencing reveals clonal diversity and ancestral inbreeding in the grapevine cultivar Chardonnay.</title>
        <authorList>
            <person name="Roach M.J."/>
            <person name="Johnson D.L."/>
            <person name="Bohlmann J."/>
            <person name="van Vuuren H.J."/>
            <person name="Jones S.J."/>
            <person name="Pretorius I.S."/>
            <person name="Schmidt S.A."/>
            <person name="Borneman A.R."/>
        </authorList>
    </citation>
    <scope>NUCLEOTIDE SEQUENCE [LARGE SCALE GENOMIC DNA]</scope>
    <source>
        <strain evidence="6">cv. Chardonnay</strain>
        <tissue evidence="5">Leaf</tissue>
    </source>
</reference>
<dbReference type="Pfam" id="PF22936">
    <property type="entry name" value="Pol_BBD"/>
    <property type="match status" value="1"/>
</dbReference>
<dbReference type="Pfam" id="PF07727">
    <property type="entry name" value="RVT_2"/>
    <property type="match status" value="2"/>
</dbReference>
<dbReference type="CDD" id="cd09272">
    <property type="entry name" value="RNase_HI_RT_Ty1"/>
    <property type="match status" value="1"/>
</dbReference>
<proteinExistence type="predicted"/>
<dbReference type="InterPro" id="IPR054722">
    <property type="entry name" value="PolX-like_BBD"/>
</dbReference>
<dbReference type="SUPFAM" id="SSF56672">
    <property type="entry name" value="DNA/RNA polymerases"/>
    <property type="match status" value="1"/>
</dbReference>
<feature type="domain" description="GAG-pre-integrase" evidence="3">
    <location>
        <begin position="219"/>
        <end position="282"/>
    </location>
</feature>
<dbReference type="InterPro" id="IPR043502">
    <property type="entry name" value="DNA/RNA_pol_sf"/>
</dbReference>
<evidence type="ECO:0000313" key="5">
    <source>
        <dbReference type="EMBL" id="RVW83884.1"/>
    </source>
</evidence>
<dbReference type="GO" id="GO:0004190">
    <property type="term" value="F:aspartic-type endopeptidase activity"/>
    <property type="evidence" value="ECO:0007669"/>
    <property type="project" value="UniProtKB-KW"/>
</dbReference>
<dbReference type="Proteomes" id="UP000288805">
    <property type="component" value="Unassembled WGS sequence"/>
</dbReference>
<feature type="domain" description="Retrovirus-related Pol polyprotein from transposon TNT 1-94-like beta-barrel" evidence="4">
    <location>
        <begin position="154"/>
        <end position="210"/>
    </location>
</feature>
<evidence type="ECO:0000259" key="4">
    <source>
        <dbReference type="Pfam" id="PF22936"/>
    </source>
</evidence>
<evidence type="ECO:0000256" key="1">
    <source>
        <dbReference type="ARBA" id="ARBA00022750"/>
    </source>
</evidence>
<evidence type="ECO:0000259" key="3">
    <source>
        <dbReference type="Pfam" id="PF13976"/>
    </source>
</evidence>
<dbReference type="PANTHER" id="PTHR11439">
    <property type="entry name" value="GAG-POL-RELATED RETROTRANSPOSON"/>
    <property type="match status" value="1"/>
</dbReference>
<feature type="domain" description="Reverse transcriptase Ty1/copia-type" evidence="2">
    <location>
        <begin position="440"/>
        <end position="490"/>
    </location>
</feature>
<dbReference type="InterPro" id="IPR025724">
    <property type="entry name" value="GAG-pre-integrase_dom"/>
</dbReference>
<accession>A0A438HHG6</accession>
<feature type="domain" description="Reverse transcriptase Ty1/copia-type" evidence="2">
    <location>
        <begin position="316"/>
        <end position="435"/>
    </location>
</feature>